<dbReference type="Proteomes" id="UP001249822">
    <property type="component" value="Unassembled WGS sequence"/>
</dbReference>
<feature type="region of interest" description="Disordered" evidence="1">
    <location>
        <begin position="219"/>
        <end position="269"/>
    </location>
</feature>
<feature type="domain" description="DUF6708" evidence="3">
    <location>
        <begin position="101"/>
        <end position="224"/>
    </location>
</feature>
<evidence type="ECO:0000256" key="2">
    <source>
        <dbReference type="SAM" id="Phobius"/>
    </source>
</evidence>
<comment type="caution">
    <text evidence="4">The sequence shown here is derived from an EMBL/GenBank/DDBJ whole genome shotgun (WGS) entry which is preliminary data.</text>
</comment>
<dbReference type="InterPro" id="IPR046554">
    <property type="entry name" value="DUF6708"/>
</dbReference>
<accession>A0AB35PUD5</accession>
<dbReference type="AlphaFoldDB" id="A0AB35PUD5"/>
<feature type="transmembrane region" description="Helical" evidence="2">
    <location>
        <begin position="90"/>
        <end position="115"/>
    </location>
</feature>
<reference evidence="4" key="1">
    <citation type="journal article" date="2023" name="Front. Microbiol.">
        <title>Genomic characterization of carbapenem-resistant Klebsiella oxytoca complex in China: a multi-center study.</title>
        <authorList>
            <person name="Wan W."/>
            <person name="Yang X."/>
            <person name="Yu H."/>
            <person name="Wang M."/>
            <person name="Jia W."/>
            <person name="Huang B."/>
            <person name="Qu F."/>
            <person name="Shan B."/>
            <person name="Tang Y.W."/>
            <person name="Chen L."/>
            <person name="Du H."/>
        </authorList>
    </citation>
    <scope>NUCLEOTIDE SEQUENCE</scope>
    <source>
        <strain evidence="4">HD1688</strain>
    </source>
</reference>
<evidence type="ECO:0000256" key="1">
    <source>
        <dbReference type="SAM" id="MobiDB-lite"/>
    </source>
</evidence>
<proteinExistence type="predicted"/>
<gene>
    <name evidence="4" type="ORF">PTQ40_13365</name>
</gene>
<reference evidence="4" key="2">
    <citation type="submission" date="2023-01" db="EMBL/GenBank/DDBJ databases">
        <authorList>
            <person name="Du H."/>
            <person name="Wan W."/>
        </authorList>
    </citation>
    <scope>NUCLEOTIDE SEQUENCE</scope>
    <source>
        <strain evidence="4">HD1688</strain>
    </source>
</reference>
<sequence>MTDNLFARAKPKLNPPVSAWKADMPESREPQLVPPRLIWMNKINDVYLEIPRYDKGMTWWGMFPLALVVLLFLGFMLTMCALMLQYVDGYAIPCLAILSVVVLSTLAFFCLKIAFVTPRDQPIRLNCRRQNIYVFKYKKDRIPWFKWPVIITRYNWADVHGEIRYCSDRYRSGHQLWGSVCEPGTYNVIHRFQLADGEPAELQQVWSFLCLYMKGEPVPAEPKNKGRPDSWRPRKADKWPEEWEWESTTAPDGKQPSVSHQKILTDSVK</sequence>
<dbReference type="KEGG" id="kom:HR38_20750"/>
<feature type="transmembrane region" description="Helical" evidence="2">
    <location>
        <begin position="62"/>
        <end position="84"/>
    </location>
</feature>
<dbReference type="RefSeq" id="WP_032719392.1">
    <property type="nucleotide sequence ID" value="NZ_CABGWH010000007.1"/>
</dbReference>
<evidence type="ECO:0000313" key="5">
    <source>
        <dbReference type="Proteomes" id="UP001249822"/>
    </source>
</evidence>
<evidence type="ECO:0000259" key="3">
    <source>
        <dbReference type="Pfam" id="PF20455"/>
    </source>
</evidence>
<organism evidence="4 5">
    <name type="scientific">Klebsiella michiganensis</name>
    <dbReference type="NCBI Taxonomy" id="1134687"/>
    <lineage>
        <taxon>Bacteria</taxon>
        <taxon>Pseudomonadati</taxon>
        <taxon>Pseudomonadota</taxon>
        <taxon>Gammaproteobacteria</taxon>
        <taxon>Enterobacterales</taxon>
        <taxon>Enterobacteriaceae</taxon>
        <taxon>Klebsiella/Raoultella group</taxon>
        <taxon>Klebsiella</taxon>
    </lineage>
</organism>
<feature type="compositionally biased region" description="Basic and acidic residues" evidence="1">
    <location>
        <begin position="222"/>
        <end position="241"/>
    </location>
</feature>
<dbReference type="Pfam" id="PF20455">
    <property type="entry name" value="DUF6708"/>
    <property type="match status" value="1"/>
</dbReference>
<feature type="compositionally biased region" description="Polar residues" evidence="1">
    <location>
        <begin position="246"/>
        <end position="269"/>
    </location>
</feature>
<evidence type="ECO:0000313" key="4">
    <source>
        <dbReference type="EMBL" id="MDS7899972.1"/>
    </source>
</evidence>
<protein>
    <recommendedName>
        <fullName evidence="3">DUF6708 domain-containing protein</fullName>
    </recommendedName>
</protein>
<keyword evidence="2" id="KW-1133">Transmembrane helix</keyword>
<dbReference type="EMBL" id="JAQSKY010000010">
    <property type="protein sequence ID" value="MDS7899972.1"/>
    <property type="molecule type" value="Genomic_DNA"/>
</dbReference>
<name>A0AB35PUD5_9ENTR</name>
<keyword evidence="2" id="KW-0812">Transmembrane</keyword>
<keyword evidence="2" id="KW-0472">Membrane</keyword>